<dbReference type="GO" id="GO:0052621">
    <property type="term" value="F:diguanylate cyclase activity"/>
    <property type="evidence" value="ECO:0007669"/>
    <property type="project" value="UniProtKB-EC"/>
</dbReference>
<keyword evidence="5" id="KW-0472">Membrane</keyword>
<name>A0AAU7TRY3_9GAMM</name>
<sequence length="727" mass="80752">MINAIKLSDGFRRNFVREVILPLLAILLLTFVGAGVGLFWGTALSNNEARDQQQRMIQASFTQSLTEHLRQLRSLTRWSPLADQLASSHPDQRWLTQNVGGWLYDMFDHQLVVLLDRDNQLINVWRNGQPVPDKRIGPNLQDMLNSPLVQNSDVVAGPTDHADFVRIGQRAAALAVGDISSTKQAGRYRLVSIKFLDDGYLRNLADRSQLRQLHFSDSEPAGKTKARYLLNSQQGEPVGYLSWNPDKPGAQMLRTLGPSTLLSVILITVLCLVMVRRIWTSSLKLSQSLLKLGASEAQAQHLAFHDVLTGLPNRSLVEDRLTQALALAGRHDQRVALLLLDLDRFKNINDTYGHHAGDELIIEVARRLNEIVRTSDTVGRIGGDEFIIVMPEVENIGQVQSLAQRIISRLSEPYQLVGSELWVGVSIGLALAPKDGIDRLELMRKADIALYDAKNHGRGQYRQFEKVMDESLRTRQQMAADLRQALVKFSGLAVWYQPLMDISGQQVVGLEALLRWHHAMRGDVAPGDFIAIAEETGMIIPLGEWVLREACKTSLKLPDIVVAVNVSPVQFRAVNFVERIIHIVQEEGADPQRMELEITEGVLIEDEHEARNSIIALREAGFRIALDDFGTGYSSLNYLSSFPVDKIKIDRSFTQSLGVAQNSTAIVESVVRLGHAMGLTVTAEGVETEGQKNALADAGCNQLQGYLFSHAVPLDDILTMLPPASRP</sequence>
<comment type="cofactor">
    <cofactor evidence="1">
        <name>Mg(2+)</name>
        <dbReference type="ChEBI" id="CHEBI:18420"/>
    </cofactor>
</comment>
<dbReference type="InterPro" id="IPR007892">
    <property type="entry name" value="CHASE4"/>
</dbReference>
<dbReference type="AlphaFoldDB" id="A0AAU7TRY3"/>
<dbReference type="SMART" id="SM00052">
    <property type="entry name" value="EAL"/>
    <property type="match status" value="1"/>
</dbReference>
<evidence type="ECO:0000259" key="7">
    <source>
        <dbReference type="PROSITE" id="PS50887"/>
    </source>
</evidence>
<keyword evidence="5" id="KW-1133">Transmembrane helix</keyword>
<keyword evidence="5" id="KW-0812">Transmembrane</keyword>
<evidence type="ECO:0000256" key="4">
    <source>
        <dbReference type="ARBA" id="ARBA00034247"/>
    </source>
</evidence>
<dbReference type="PROSITE" id="PS50887">
    <property type="entry name" value="GGDEF"/>
    <property type="match status" value="1"/>
</dbReference>
<organism evidence="8">
    <name type="scientific">Pantoea sp. BJ2</name>
    <dbReference type="NCBI Taxonomy" id="3141322"/>
    <lineage>
        <taxon>Bacteria</taxon>
        <taxon>Pseudomonadati</taxon>
        <taxon>Pseudomonadota</taxon>
        <taxon>Gammaproteobacteria</taxon>
        <taxon>Enterobacterales</taxon>
        <taxon>Erwiniaceae</taxon>
        <taxon>Pantoea</taxon>
    </lineage>
</organism>
<feature type="domain" description="GGDEF" evidence="7">
    <location>
        <begin position="333"/>
        <end position="466"/>
    </location>
</feature>
<dbReference type="InterPro" id="IPR000160">
    <property type="entry name" value="GGDEF_dom"/>
</dbReference>
<dbReference type="InterPro" id="IPR035919">
    <property type="entry name" value="EAL_sf"/>
</dbReference>
<evidence type="ECO:0000256" key="3">
    <source>
        <dbReference type="ARBA" id="ARBA00012528"/>
    </source>
</evidence>
<dbReference type="InterPro" id="IPR052155">
    <property type="entry name" value="Biofilm_reg_signaling"/>
</dbReference>
<reference evidence="8" key="1">
    <citation type="submission" date="2024-06" db="EMBL/GenBank/DDBJ databases">
        <title>Multiomics insights into the TNT degradation mechanism by Pantoea sp. BJ2 isolated from an ammunition destruction site.</title>
        <authorList>
            <person name="Luo J."/>
        </authorList>
    </citation>
    <scope>NUCLEOTIDE SEQUENCE</scope>
    <source>
        <strain evidence="8">BJ2</strain>
    </source>
</reference>
<protein>
    <recommendedName>
        <fullName evidence="3">diguanylate cyclase</fullName>
        <ecNumber evidence="3">2.7.7.65</ecNumber>
    </recommendedName>
</protein>
<dbReference type="SUPFAM" id="SSF141868">
    <property type="entry name" value="EAL domain-like"/>
    <property type="match status" value="1"/>
</dbReference>
<dbReference type="PANTHER" id="PTHR44757:SF2">
    <property type="entry name" value="BIOFILM ARCHITECTURE MAINTENANCE PROTEIN MBAA"/>
    <property type="match status" value="1"/>
</dbReference>
<comment type="pathway">
    <text evidence="2">Purine metabolism; 3',5'-cyclic di-GMP biosynthesis.</text>
</comment>
<dbReference type="Pfam" id="PF05228">
    <property type="entry name" value="CHASE4"/>
    <property type="match status" value="1"/>
</dbReference>
<dbReference type="Gene3D" id="3.30.70.270">
    <property type="match status" value="1"/>
</dbReference>
<dbReference type="SMART" id="SM00267">
    <property type="entry name" value="GGDEF"/>
    <property type="match status" value="1"/>
</dbReference>
<gene>
    <name evidence="8" type="ORF">AAF463_12290</name>
</gene>
<evidence type="ECO:0000256" key="2">
    <source>
        <dbReference type="ARBA" id="ARBA00004665"/>
    </source>
</evidence>
<dbReference type="InterPro" id="IPR029787">
    <property type="entry name" value="Nucleotide_cyclase"/>
</dbReference>
<dbReference type="InterPro" id="IPR043128">
    <property type="entry name" value="Rev_trsase/Diguanyl_cyclase"/>
</dbReference>
<dbReference type="InterPro" id="IPR001633">
    <property type="entry name" value="EAL_dom"/>
</dbReference>
<proteinExistence type="predicted"/>
<dbReference type="RefSeq" id="WP_350260859.1">
    <property type="nucleotide sequence ID" value="NZ_CP158292.1"/>
</dbReference>
<dbReference type="SUPFAM" id="SSF55073">
    <property type="entry name" value="Nucleotide cyclase"/>
    <property type="match status" value="1"/>
</dbReference>
<dbReference type="FunFam" id="3.30.70.270:FF:000001">
    <property type="entry name" value="Diguanylate cyclase domain protein"/>
    <property type="match status" value="1"/>
</dbReference>
<dbReference type="CDD" id="cd01949">
    <property type="entry name" value="GGDEF"/>
    <property type="match status" value="1"/>
</dbReference>
<dbReference type="NCBIfam" id="TIGR00254">
    <property type="entry name" value="GGDEF"/>
    <property type="match status" value="1"/>
</dbReference>
<dbReference type="Gene3D" id="3.20.20.450">
    <property type="entry name" value="EAL domain"/>
    <property type="match status" value="1"/>
</dbReference>
<dbReference type="EC" id="2.7.7.65" evidence="3"/>
<feature type="domain" description="EAL" evidence="6">
    <location>
        <begin position="475"/>
        <end position="725"/>
    </location>
</feature>
<dbReference type="Pfam" id="PF00563">
    <property type="entry name" value="EAL"/>
    <property type="match status" value="1"/>
</dbReference>
<dbReference type="EMBL" id="CP158292">
    <property type="protein sequence ID" value="XBV43395.1"/>
    <property type="molecule type" value="Genomic_DNA"/>
</dbReference>
<feature type="transmembrane region" description="Helical" evidence="5">
    <location>
        <begin position="20"/>
        <end position="40"/>
    </location>
</feature>
<evidence type="ECO:0000313" key="8">
    <source>
        <dbReference type="EMBL" id="XBV43395.1"/>
    </source>
</evidence>
<dbReference type="Pfam" id="PF00990">
    <property type="entry name" value="GGDEF"/>
    <property type="match status" value="1"/>
</dbReference>
<evidence type="ECO:0000256" key="5">
    <source>
        <dbReference type="SAM" id="Phobius"/>
    </source>
</evidence>
<comment type="catalytic activity">
    <reaction evidence="4">
        <text>2 GTP = 3',3'-c-di-GMP + 2 diphosphate</text>
        <dbReference type="Rhea" id="RHEA:24898"/>
        <dbReference type="ChEBI" id="CHEBI:33019"/>
        <dbReference type="ChEBI" id="CHEBI:37565"/>
        <dbReference type="ChEBI" id="CHEBI:58805"/>
        <dbReference type="EC" id="2.7.7.65"/>
    </reaction>
</comment>
<dbReference type="PANTHER" id="PTHR44757">
    <property type="entry name" value="DIGUANYLATE CYCLASE DGCP"/>
    <property type="match status" value="1"/>
</dbReference>
<dbReference type="CDD" id="cd01948">
    <property type="entry name" value="EAL"/>
    <property type="match status" value="1"/>
</dbReference>
<accession>A0AAU7TRY3</accession>
<dbReference type="PROSITE" id="PS50883">
    <property type="entry name" value="EAL"/>
    <property type="match status" value="1"/>
</dbReference>
<evidence type="ECO:0000256" key="1">
    <source>
        <dbReference type="ARBA" id="ARBA00001946"/>
    </source>
</evidence>
<evidence type="ECO:0000259" key="6">
    <source>
        <dbReference type="PROSITE" id="PS50883"/>
    </source>
</evidence>